<feature type="non-terminal residue" evidence="2">
    <location>
        <position position="368"/>
    </location>
</feature>
<feature type="compositionally biased region" description="Polar residues" evidence="1">
    <location>
        <begin position="1"/>
        <end position="12"/>
    </location>
</feature>
<gene>
    <name evidence="2" type="ORF">NTEN_LOCUS16885</name>
</gene>
<proteinExistence type="predicted"/>
<sequence length="368" mass="41072">MTPRSRCSSTWRTRPYTPDIADASSRRPRAVPIPSSTYSSPTGVLMLTSPTRRCQRYTLGRRRPEPNVRLVGSAPKQPQGLRPVHPHLGLATHPLHSCRRRFDQSACGSRRGRPMEFHPLEFAFQTVPGVAEYRRAGKVRRNHNEIRYGRPYEANLETCPRALSTVRPSSGANSAVRPRESKERLTAINLETARPEEGQAKALTSAERLNRFPRFRSQINGNFGLDDSSTYLIGHSSLNISLFPIPVQNGRPSKASDDHVFVAVAAGQQLRAEMRRDPLPFQFGDGPLRKIRPLAQQYGDRSTAVQHVETVPAKSRPANPPAARPAGGGSGQIQQHLVHLGFLKECQNISSKFWTDSRYRVTVVIPTR</sequence>
<dbReference type="Proteomes" id="UP000479000">
    <property type="component" value="Unassembled WGS sequence"/>
</dbReference>
<evidence type="ECO:0000256" key="1">
    <source>
        <dbReference type="SAM" id="MobiDB-lite"/>
    </source>
</evidence>
<reference evidence="2 3" key="1">
    <citation type="submission" date="2020-02" db="EMBL/GenBank/DDBJ databases">
        <authorList>
            <person name="Ferguson B K."/>
        </authorList>
    </citation>
    <scope>NUCLEOTIDE SEQUENCE [LARGE SCALE GENOMIC DNA]</scope>
</reference>
<accession>A0A6H5H918</accession>
<dbReference type="AlphaFoldDB" id="A0A6H5H918"/>
<evidence type="ECO:0000313" key="3">
    <source>
        <dbReference type="Proteomes" id="UP000479000"/>
    </source>
</evidence>
<evidence type="ECO:0000313" key="2">
    <source>
        <dbReference type="EMBL" id="CAB0012089.1"/>
    </source>
</evidence>
<feature type="region of interest" description="Disordered" evidence="1">
    <location>
        <begin position="1"/>
        <end position="43"/>
    </location>
</feature>
<keyword evidence="3" id="KW-1185">Reference proteome</keyword>
<feature type="compositionally biased region" description="Polar residues" evidence="1">
    <location>
        <begin position="34"/>
        <end position="43"/>
    </location>
</feature>
<organism evidence="2 3">
    <name type="scientific">Nesidiocoris tenuis</name>
    <dbReference type="NCBI Taxonomy" id="355587"/>
    <lineage>
        <taxon>Eukaryota</taxon>
        <taxon>Metazoa</taxon>
        <taxon>Ecdysozoa</taxon>
        <taxon>Arthropoda</taxon>
        <taxon>Hexapoda</taxon>
        <taxon>Insecta</taxon>
        <taxon>Pterygota</taxon>
        <taxon>Neoptera</taxon>
        <taxon>Paraneoptera</taxon>
        <taxon>Hemiptera</taxon>
        <taxon>Heteroptera</taxon>
        <taxon>Panheteroptera</taxon>
        <taxon>Cimicomorpha</taxon>
        <taxon>Miridae</taxon>
        <taxon>Dicyphina</taxon>
        <taxon>Nesidiocoris</taxon>
    </lineage>
</organism>
<feature type="region of interest" description="Disordered" evidence="1">
    <location>
        <begin position="310"/>
        <end position="332"/>
    </location>
</feature>
<dbReference type="EMBL" id="CADCXU010024907">
    <property type="protein sequence ID" value="CAB0012089.1"/>
    <property type="molecule type" value="Genomic_DNA"/>
</dbReference>
<protein>
    <submittedName>
        <fullName evidence="2">Uncharacterized protein</fullName>
    </submittedName>
</protein>
<name>A0A6H5H918_9HEMI</name>